<evidence type="ECO:0000256" key="8">
    <source>
        <dbReference type="ARBA" id="ARBA00022842"/>
    </source>
</evidence>
<evidence type="ECO:0000256" key="4">
    <source>
        <dbReference type="ARBA" id="ARBA00022723"/>
    </source>
</evidence>
<dbReference type="EC" id="3.1.21.10" evidence="12 13"/>
<evidence type="ECO:0000256" key="3">
    <source>
        <dbReference type="ARBA" id="ARBA00022722"/>
    </source>
</evidence>
<dbReference type="EMBL" id="BAABFO010000026">
    <property type="protein sequence ID" value="GAA4340707.1"/>
    <property type="molecule type" value="Genomic_DNA"/>
</dbReference>
<keyword evidence="8 12" id="KW-0460">Magnesium</keyword>
<dbReference type="Proteomes" id="UP001501671">
    <property type="component" value="Unassembled WGS sequence"/>
</dbReference>
<evidence type="ECO:0000256" key="9">
    <source>
        <dbReference type="ARBA" id="ARBA00023125"/>
    </source>
</evidence>
<feature type="active site" evidence="12">
    <location>
        <position position="82"/>
    </location>
</feature>
<comment type="subcellular location">
    <subcellularLocation>
        <location evidence="12">Cytoplasm</location>
    </subcellularLocation>
</comment>
<dbReference type="InterPro" id="IPR002176">
    <property type="entry name" value="X-over_junc_endoDNase_RuvC"/>
</dbReference>
<dbReference type="NCBIfam" id="TIGR00228">
    <property type="entry name" value="ruvC"/>
    <property type="match status" value="1"/>
</dbReference>
<dbReference type="CDD" id="cd16962">
    <property type="entry name" value="RuvC"/>
    <property type="match status" value="1"/>
</dbReference>
<keyword evidence="15" id="KW-1185">Reference proteome</keyword>
<evidence type="ECO:0000256" key="12">
    <source>
        <dbReference type="HAMAP-Rule" id="MF_00034"/>
    </source>
</evidence>
<dbReference type="InterPro" id="IPR036397">
    <property type="entry name" value="RNaseH_sf"/>
</dbReference>
<comment type="subunit">
    <text evidence="12">Homodimer which binds Holliday junction (HJ) DNA. The HJ becomes 2-fold symmetrical on binding to RuvC with unstacked arms; it has a different conformation from HJ DNA in complex with RuvA. In the full resolvosome a probable DNA-RuvA(4)-RuvB(12)-RuvC(2) complex forms which resolves the HJ.</text>
</comment>
<evidence type="ECO:0000256" key="2">
    <source>
        <dbReference type="ARBA" id="ARBA00022490"/>
    </source>
</evidence>
<protein>
    <recommendedName>
        <fullName evidence="12 13">Crossover junction endodeoxyribonuclease RuvC</fullName>
        <ecNumber evidence="12 13">3.1.21.10</ecNumber>
    </recommendedName>
    <alternativeName>
        <fullName evidence="12">Holliday junction nuclease RuvC</fullName>
    </alternativeName>
    <alternativeName>
        <fullName evidence="12">Holliday junction resolvase RuvC</fullName>
    </alternativeName>
</protein>
<keyword evidence="3 12" id="KW-0540">Nuclease</keyword>
<comment type="caution">
    <text evidence="14">The sequence shown here is derived from an EMBL/GenBank/DDBJ whole genome shotgun (WGS) entry which is preliminary data.</text>
</comment>
<evidence type="ECO:0000256" key="1">
    <source>
        <dbReference type="ARBA" id="ARBA00009518"/>
    </source>
</evidence>
<evidence type="ECO:0000256" key="7">
    <source>
        <dbReference type="ARBA" id="ARBA00022801"/>
    </source>
</evidence>
<keyword evidence="9 12" id="KW-0238">DNA-binding</keyword>
<dbReference type="Pfam" id="PF02075">
    <property type="entry name" value="RuvC"/>
    <property type="match status" value="1"/>
</dbReference>
<feature type="active site" evidence="12">
    <location>
        <position position="154"/>
    </location>
</feature>
<evidence type="ECO:0000313" key="14">
    <source>
        <dbReference type="EMBL" id="GAA4340707.1"/>
    </source>
</evidence>
<keyword evidence="2 12" id="KW-0963">Cytoplasm</keyword>
<reference evidence="15" key="1">
    <citation type="journal article" date="2019" name="Int. J. Syst. Evol. Microbiol.">
        <title>The Global Catalogue of Microorganisms (GCM) 10K type strain sequencing project: providing services to taxonomists for standard genome sequencing and annotation.</title>
        <authorList>
            <consortium name="The Broad Institute Genomics Platform"/>
            <consortium name="The Broad Institute Genome Sequencing Center for Infectious Disease"/>
            <person name="Wu L."/>
            <person name="Ma J."/>
        </authorList>
    </citation>
    <scope>NUCLEOTIDE SEQUENCE [LARGE SCALE GENOMIC DNA]</scope>
    <source>
        <strain evidence="15">JCM 17666</strain>
    </source>
</reference>
<sequence>MRRRGGRVALWGIGIMRILGVDPGLRRTGFGVIEVEGARLRYVASGTIVVPADSDLSVRLKVILDNLRDIVRDTSPQAAAIEKVFVNANPLSTLLLGQARGAALCALADSGLGVHEYTALQIKKSVVGTGRAAKTQVQAMVQHLLALNGAPAADAADALGCAICHAHVAPLAERLRGAAVLDQPAFGRRGTRLRAGRMLGSP</sequence>
<keyword evidence="10 12" id="KW-0233">DNA recombination</keyword>
<proteinExistence type="inferred from homology"/>
<keyword evidence="6 12" id="KW-0227">DNA damage</keyword>
<comment type="catalytic activity">
    <reaction evidence="12">
        <text>Endonucleolytic cleavage at a junction such as a reciprocal single-stranded crossover between two homologous DNA duplexes (Holliday junction).</text>
        <dbReference type="EC" id="3.1.21.10"/>
    </reaction>
</comment>
<evidence type="ECO:0000256" key="5">
    <source>
        <dbReference type="ARBA" id="ARBA00022759"/>
    </source>
</evidence>
<keyword evidence="5 12" id="KW-0255">Endonuclease</keyword>
<keyword evidence="7 12" id="KW-0378">Hydrolase</keyword>
<comment type="similarity">
    <text evidence="1 12">Belongs to the RuvC family.</text>
</comment>
<keyword evidence="4 12" id="KW-0479">Metal-binding</keyword>
<feature type="binding site" evidence="12">
    <location>
        <position position="154"/>
    </location>
    <ligand>
        <name>Mg(2+)</name>
        <dbReference type="ChEBI" id="CHEBI:18420"/>
        <label>1</label>
    </ligand>
</feature>
<dbReference type="PRINTS" id="PR00696">
    <property type="entry name" value="RSOLVASERUVC"/>
</dbReference>
<evidence type="ECO:0000256" key="13">
    <source>
        <dbReference type="NCBIfam" id="TIGR00228"/>
    </source>
</evidence>
<dbReference type="Gene3D" id="3.30.420.10">
    <property type="entry name" value="Ribonuclease H-like superfamily/Ribonuclease H"/>
    <property type="match status" value="1"/>
</dbReference>
<comment type="function">
    <text evidence="12">The RuvA-RuvB-RuvC complex processes Holliday junction (HJ) DNA during genetic recombination and DNA repair. Endonuclease that resolves HJ intermediates. Cleaves cruciform DNA by making single-stranded nicks across the HJ at symmetrical positions within the homologous arms, yielding a 5'-phosphate and a 3'-hydroxyl group; requires a central core of homology in the junction. The consensus cleavage sequence is 5'-(A/T)TT(C/G)-3'. Cleavage occurs on the 3'-side of the TT dinucleotide at the point of strand exchange. HJ branch migration catalyzed by RuvA-RuvB allows RuvC to scan DNA until it finds its consensus sequence, where it cleaves and resolves the cruciform DNA.</text>
</comment>
<evidence type="ECO:0000313" key="15">
    <source>
        <dbReference type="Proteomes" id="UP001501671"/>
    </source>
</evidence>
<dbReference type="InterPro" id="IPR012337">
    <property type="entry name" value="RNaseH-like_sf"/>
</dbReference>
<dbReference type="SUPFAM" id="SSF53098">
    <property type="entry name" value="Ribonuclease H-like"/>
    <property type="match status" value="1"/>
</dbReference>
<feature type="binding site" evidence="12">
    <location>
        <position position="82"/>
    </location>
    <ligand>
        <name>Mg(2+)</name>
        <dbReference type="ChEBI" id="CHEBI:18420"/>
        <label>2</label>
    </ligand>
</feature>
<accession>A0ABP8HKP4</accession>
<dbReference type="InterPro" id="IPR020563">
    <property type="entry name" value="X-over_junc_endoDNase_Mg_BS"/>
</dbReference>
<feature type="active site" evidence="12">
    <location>
        <position position="22"/>
    </location>
</feature>
<dbReference type="PANTHER" id="PTHR30194:SF3">
    <property type="entry name" value="CROSSOVER JUNCTION ENDODEOXYRIBONUCLEASE RUVC"/>
    <property type="match status" value="1"/>
</dbReference>
<dbReference type="PANTHER" id="PTHR30194">
    <property type="entry name" value="CROSSOVER JUNCTION ENDODEOXYRIBONUCLEASE RUVC"/>
    <property type="match status" value="1"/>
</dbReference>
<dbReference type="HAMAP" id="MF_00034">
    <property type="entry name" value="RuvC"/>
    <property type="match status" value="1"/>
</dbReference>
<keyword evidence="11 12" id="KW-0234">DNA repair</keyword>
<evidence type="ECO:0000256" key="11">
    <source>
        <dbReference type="ARBA" id="ARBA00023204"/>
    </source>
</evidence>
<feature type="binding site" evidence="12">
    <location>
        <position position="22"/>
    </location>
    <ligand>
        <name>Mg(2+)</name>
        <dbReference type="ChEBI" id="CHEBI:18420"/>
        <label>1</label>
    </ligand>
</feature>
<dbReference type="PROSITE" id="PS01321">
    <property type="entry name" value="RUVC"/>
    <property type="match status" value="1"/>
</dbReference>
<organism evidence="14 15">
    <name type="scientific">Pigmentiphaga soli</name>
    <dbReference type="NCBI Taxonomy" id="1007095"/>
    <lineage>
        <taxon>Bacteria</taxon>
        <taxon>Pseudomonadati</taxon>
        <taxon>Pseudomonadota</taxon>
        <taxon>Betaproteobacteria</taxon>
        <taxon>Burkholderiales</taxon>
        <taxon>Alcaligenaceae</taxon>
        <taxon>Pigmentiphaga</taxon>
    </lineage>
</organism>
<comment type="cofactor">
    <cofactor evidence="12">
        <name>Mg(2+)</name>
        <dbReference type="ChEBI" id="CHEBI:18420"/>
    </cofactor>
    <text evidence="12">Binds 2 Mg(2+) ion per subunit.</text>
</comment>
<evidence type="ECO:0000256" key="10">
    <source>
        <dbReference type="ARBA" id="ARBA00023172"/>
    </source>
</evidence>
<gene>
    <name evidence="12 14" type="primary">ruvC</name>
    <name evidence="14" type="ORF">GCM10023144_40700</name>
</gene>
<evidence type="ECO:0000256" key="6">
    <source>
        <dbReference type="ARBA" id="ARBA00022763"/>
    </source>
</evidence>
<name>A0ABP8HKP4_9BURK</name>